<comment type="cofactor">
    <cofactor evidence="1">
        <name>Cu(2+)</name>
        <dbReference type="ChEBI" id="CHEBI:29036"/>
    </cofactor>
</comment>
<dbReference type="Pfam" id="PF00372">
    <property type="entry name" value="Hemocyanin_M"/>
    <property type="match status" value="1"/>
</dbReference>
<evidence type="ECO:0000259" key="7">
    <source>
        <dbReference type="Pfam" id="PF03723"/>
    </source>
</evidence>
<comment type="caution">
    <text evidence="8">The sequence shown here is derived from an EMBL/GenBank/DDBJ whole genome shotgun (WGS) entry which is preliminary data.</text>
</comment>
<keyword evidence="9" id="KW-1185">Reference proteome</keyword>
<accession>A0A226EHF4</accession>
<comment type="similarity">
    <text evidence="2">Belongs to the tyrosinase family.</text>
</comment>
<dbReference type="SUPFAM" id="SSF81296">
    <property type="entry name" value="E set domains"/>
    <property type="match status" value="1"/>
</dbReference>
<dbReference type="EMBL" id="LNIX01000003">
    <property type="protein sequence ID" value="OXA56730.1"/>
    <property type="molecule type" value="Genomic_DNA"/>
</dbReference>
<keyword evidence="4" id="KW-0186">Copper</keyword>
<dbReference type="InterPro" id="IPR013788">
    <property type="entry name" value="Hemocyanin/hexamerin"/>
</dbReference>
<evidence type="ECO:0000259" key="6">
    <source>
        <dbReference type="Pfam" id="PF00372"/>
    </source>
</evidence>
<feature type="domain" description="Hemocyanin C-terminal" evidence="7">
    <location>
        <begin position="173"/>
        <end position="418"/>
    </location>
</feature>
<evidence type="ECO:0000256" key="4">
    <source>
        <dbReference type="ARBA" id="ARBA00023008"/>
    </source>
</evidence>
<proteinExistence type="inferred from homology"/>
<dbReference type="InterPro" id="IPR000896">
    <property type="entry name" value="Hemocyanin/hexamerin_mid_dom"/>
</dbReference>
<evidence type="ECO:0000313" key="8">
    <source>
        <dbReference type="EMBL" id="OXA56730.1"/>
    </source>
</evidence>
<feature type="region of interest" description="Disordered" evidence="5">
    <location>
        <begin position="460"/>
        <end position="495"/>
    </location>
</feature>
<dbReference type="InterPro" id="IPR037020">
    <property type="entry name" value="Hemocyanin_C_sf"/>
</dbReference>
<feature type="compositionally biased region" description="Polar residues" evidence="5">
    <location>
        <begin position="479"/>
        <end position="488"/>
    </location>
</feature>
<dbReference type="Gene3D" id="2.60.40.1520">
    <property type="entry name" value="Hemocyanin, C-terminal domain"/>
    <property type="match status" value="1"/>
</dbReference>
<reference evidence="8 9" key="1">
    <citation type="submission" date="2015-12" db="EMBL/GenBank/DDBJ databases">
        <title>The genome of Folsomia candida.</title>
        <authorList>
            <person name="Faddeeva A."/>
            <person name="Derks M.F."/>
            <person name="Anvar Y."/>
            <person name="Smit S."/>
            <person name="Van Straalen N."/>
            <person name="Roelofs D."/>
        </authorList>
    </citation>
    <scope>NUCLEOTIDE SEQUENCE [LARGE SCALE GENOMIC DNA]</scope>
    <source>
        <strain evidence="8 9">VU population</strain>
        <tissue evidence="8">Whole body</tissue>
    </source>
</reference>
<feature type="compositionally biased region" description="Gly residues" evidence="5">
    <location>
        <begin position="461"/>
        <end position="474"/>
    </location>
</feature>
<keyword evidence="3" id="KW-0479">Metal-binding</keyword>
<organism evidence="8 9">
    <name type="scientific">Folsomia candida</name>
    <name type="common">Springtail</name>
    <dbReference type="NCBI Taxonomy" id="158441"/>
    <lineage>
        <taxon>Eukaryota</taxon>
        <taxon>Metazoa</taxon>
        <taxon>Ecdysozoa</taxon>
        <taxon>Arthropoda</taxon>
        <taxon>Hexapoda</taxon>
        <taxon>Collembola</taxon>
        <taxon>Entomobryomorpha</taxon>
        <taxon>Isotomoidea</taxon>
        <taxon>Isotomidae</taxon>
        <taxon>Proisotominae</taxon>
        <taxon>Folsomia</taxon>
    </lineage>
</organism>
<evidence type="ECO:0000256" key="2">
    <source>
        <dbReference type="ARBA" id="ARBA00009928"/>
    </source>
</evidence>
<feature type="domain" description="Hemocyanin middle" evidence="6">
    <location>
        <begin position="9"/>
        <end position="168"/>
    </location>
</feature>
<evidence type="ECO:0000256" key="5">
    <source>
        <dbReference type="SAM" id="MobiDB-lite"/>
    </source>
</evidence>
<dbReference type="PANTHER" id="PTHR11511:SF4">
    <property type="entry name" value="PHENOLOXIDASE 2-RELATED"/>
    <property type="match status" value="1"/>
</dbReference>
<gene>
    <name evidence="8" type="ORF">Fcan01_07174</name>
</gene>
<dbReference type="SUPFAM" id="SSF48056">
    <property type="entry name" value="Di-copper centre-containing domain"/>
    <property type="match status" value="1"/>
</dbReference>
<protein>
    <submittedName>
        <fullName evidence="8">Hemocyanin A chain</fullName>
    </submittedName>
</protein>
<dbReference type="Proteomes" id="UP000198287">
    <property type="component" value="Unassembled WGS sequence"/>
</dbReference>
<dbReference type="InterPro" id="IPR014756">
    <property type="entry name" value="Ig_E-set"/>
</dbReference>
<dbReference type="InterPro" id="IPR005203">
    <property type="entry name" value="Hemocyanin_C"/>
</dbReference>
<dbReference type="STRING" id="158441.A0A226EHF4"/>
<dbReference type="InterPro" id="IPR008922">
    <property type="entry name" value="Di-copper_centre_dom_sf"/>
</dbReference>
<dbReference type="OMA" id="APRYDEY"/>
<dbReference type="PANTHER" id="PTHR11511">
    <property type="entry name" value="LARVAL STORAGE PROTEIN/PHENOLOXIDASE"/>
    <property type="match status" value="1"/>
</dbReference>
<dbReference type="Pfam" id="PF03723">
    <property type="entry name" value="Hemocyanin_C"/>
    <property type="match status" value="1"/>
</dbReference>
<evidence type="ECO:0000313" key="9">
    <source>
        <dbReference type="Proteomes" id="UP000198287"/>
    </source>
</evidence>
<name>A0A226EHF4_FOLCA</name>
<dbReference type="AlphaFoldDB" id="A0A226EHF4"/>
<dbReference type="OrthoDB" id="8119704at2759"/>
<evidence type="ECO:0000256" key="1">
    <source>
        <dbReference type="ARBA" id="ARBA00001973"/>
    </source>
</evidence>
<evidence type="ECO:0000256" key="3">
    <source>
        <dbReference type="ARBA" id="ARBA00022723"/>
    </source>
</evidence>
<dbReference type="Gene3D" id="1.10.1280.10">
    <property type="entry name" value="Di-copper center containing domain from catechol oxidase"/>
    <property type="match status" value="1"/>
</dbReference>
<sequence>MDASLSMVFLARYHAERLAHGLPPVLPLNLQRGTILREPYNSHLTDTNSGRNWTPRPPNVPIQDTMSNAIPDAPFFVSVDNRTINLGRILESIALRTLLSAFQGQVPIDNVQGIDLLGDVIEASAYSLNPEYYGYYGVHNTGHVLISLVLDPVQELGLPPGVMGDTATGDWPLVFDGVEVLNVKVVAPGLPANSLETFWSERQFDLSRGLDFNRTAVQGPILTWYEYCGAYDIWIIDSSRFPVSIHCDLNTIFLQNILQDSQRARRATFRIYLAPRFDEKGRRYVLEEQRRRFFILDKFTVALNPGMNKVVRNSADSLLTIDFPQSYRELQTDVANQTPDCGCGWPHHLLIPKGTPTGMAFDLFVMATDARLDAVPQSGRGSVCRSAPIYCGIVGERYPDARPMGYRFDRPIYSNNNINPLDPRFDDVPGPITLEEWVSEVPNMAVNRVVVTHIDELRSGSGAGFSGGNTGGEGLPSFASPNVDTTLQDVLPPPN</sequence>